<dbReference type="Proteomes" id="UP000275394">
    <property type="component" value="Unassembled WGS sequence"/>
</dbReference>
<accession>A0A3N2DDR0</accession>
<dbReference type="InterPro" id="IPR018697">
    <property type="entry name" value="DUF2199"/>
</dbReference>
<comment type="caution">
    <text evidence="1">The sequence shown here is derived from an EMBL/GenBank/DDBJ whole genome shotgun (WGS) entry which is preliminary data.</text>
</comment>
<dbReference type="EMBL" id="RKHR01000008">
    <property type="protein sequence ID" value="ROR97872.1"/>
    <property type="molecule type" value="Genomic_DNA"/>
</dbReference>
<sequence>MAGIFSFTCSCCGEVHEGSPSFGFKAPDPWLSQPDEIKEQGKISDDLCYYTDEDGTHYFARVIIEIPIHGVTDPFMWGVWVSLSEQSFNHYVETWDEPDTSKGYFGWFCSALPHYESTHSLSTDVNPQSEGSRPTLCLHETEHELYYDFINGISIEKAQKIAELCMHG</sequence>
<protein>
    <recommendedName>
        <fullName evidence="3">DUF2199 domain-containing protein</fullName>
    </recommendedName>
</protein>
<evidence type="ECO:0000313" key="2">
    <source>
        <dbReference type="Proteomes" id="UP000275394"/>
    </source>
</evidence>
<organism evidence="1 2">
    <name type="scientific">Sinobacterium caligoides</name>
    <dbReference type="NCBI Taxonomy" id="933926"/>
    <lineage>
        <taxon>Bacteria</taxon>
        <taxon>Pseudomonadati</taxon>
        <taxon>Pseudomonadota</taxon>
        <taxon>Gammaproteobacteria</taxon>
        <taxon>Cellvibrionales</taxon>
        <taxon>Spongiibacteraceae</taxon>
        <taxon>Sinobacterium</taxon>
    </lineage>
</organism>
<reference evidence="1 2" key="1">
    <citation type="submission" date="2018-11" db="EMBL/GenBank/DDBJ databases">
        <title>Genomic Encyclopedia of Type Strains, Phase IV (KMG-IV): sequencing the most valuable type-strain genomes for metagenomic binning, comparative biology and taxonomic classification.</title>
        <authorList>
            <person name="Goeker M."/>
        </authorList>
    </citation>
    <scope>NUCLEOTIDE SEQUENCE [LARGE SCALE GENOMIC DNA]</scope>
    <source>
        <strain evidence="1 2">DSM 100316</strain>
    </source>
</reference>
<evidence type="ECO:0008006" key="3">
    <source>
        <dbReference type="Google" id="ProtNLM"/>
    </source>
</evidence>
<proteinExistence type="predicted"/>
<gene>
    <name evidence="1" type="ORF">EDC56_3539</name>
</gene>
<dbReference type="RefSeq" id="WP_123713870.1">
    <property type="nucleotide sequence ID" value="NZ_RKHR01000008.1"/>
</dbReference>
<dbReference type="OrthoDB" id="4404538at2"/>
<name>A0A3N2DDR0_9GAMM</name>
<dbReference type="AlphaFoldDB" id="A0A3N2DDR0"/>
<dbReference type="Pfam" id="PF09965">
    <property type="entry name" value="DUF2199"/>
    <property type="match status" value="1"/>
</dbReference>
<keyword evidence="2" id="KW-1185">Reference proteome</keyword>
<evidence type="ECO:0000313" key="1">
    <source>
        <dbReference type="EMBL" id="ROR97872.1"/>
    </source>
</evidence>